<dbReference type="GO" id="GO:0006261">
    <property type="term" value="P:DNA-templated DNA replication"/>
    <property type="evidence" value="ECO:0007669"/>
    <property type="project" value="TreeGrafter"/>
</dbReference>
<dbReference type="AlphaFoldDB" id="A0A1H7R2A4"/>
<accession>A0A1H7R2A4</accession>
<dbReference type="SUPFAM" id="SSF52540">
    <property type="entry name" value="P-loop containing nucleoside triphosphate hydrolases"/>
    <property type="match status" value="1"/>
</dbReference>
<dbReference type="Pfam" id="PF13177">
    <property type="entry name" value="DNA_pol3_delta2"/>
    <property type="match status" value="1"/>
</dbReference>
<dbReference type="GO" id="GO:0009360">
    <property type="term" value="C:DNA polymerase III complex"/>
    <property type="evidence" value="ECO:0007669"/>
    <property type="project" value="TreeGrafter"/>
</dbReference>
<dbReference type="PANTHER" id="PTHR11669">
    <property type="entry name" value="REPLICATION FACTOR C / DNA POLYMERASE III GAMMA-TAU SUBUNIT"/>
    <property type="match status" value="1"/>
</dbReference>
<dbReference type="EMBL" id="FOAA01000020">
    <property type="protein sequence ID" value="SEL54108.1"/>
    <property type="molecule type" value="Genomic_DNA"/>
</dbReference>
<dbReference type="STRING" id="1396821.SAMN05444515_12020"/>
<dbReference type="Gene3D" id="3.40.50.300">
    <property type="entry name" value="P-loop containing nucleotide triphosphate hydrolases"/>
    <property type="match status" value="1"/>
</dbReference>
<evidence type="ECO:0000313" key="4">
    <source>
        <dbReference type="EMBL" id="SEL54108.1"/>
    </source>
</evidence>
<comment type="catalytic activity">
    <reaction evidence="3">
        <text>DNA(n) + a 2'-deoxyribonucleoside 5'-triphosphate = DNA(n+1) + diphosphate</text>
        <dbReference type="Rhea" id="RHEA:22508"/>
        <dbReference type="Rhea" id="RHEA-COMP:17339"/>
        <dbReference type="Rhea" id="RHEA-COMP:17340"/>
        <dbReference type="ChEBI" id="CHEBI:33019"/>
        <dbReference type="ChEBI" id="CHEBI:61560"/>
        <dbReference type="ChEBI" id="CHEBI:173112"/>
        <dbReference type="EC" id="2.7.7.7"/>
    </reaction>
</comment>
<dbReference type="InterPro" id="IPR027417">
    <property type="entry name" value="P-loop_NTPase"/>
</dbReference>
<proteinExistence type="predicted"/>
<reference evidence="5" key="1">
    <citation type="submission" date="2016-10" db="EMBL/GenBank/DDBJ databases">
        <authorList>
            <person name="Varghese N."/>
            <person name="Submissions S."/>
        </authorList>
    </citation>
    <scope>NUCLEOTIDE SEQUENCE [LARGE SCALE GENOMIC DNA]</scope>
    <source>
        <strain evidence="5">DSM 241</strain>
    </source>
</reference>
<name>A0A1H7R2A4_9GAMM</name>
<evidence type="ECO:0000313" key="5">
    <source>
        <dbReference type="Proteomes" id="UP000199256"/>
    </source>
</evidence>
<evidence type="ECO:0000256" key="2">
    <source>
        <dbReference type="ARBA" id="ARBA00022932"/>
    </source>
</evidence>
<keyword evidence="2" id="KW-0239">DNA-directed DNA polymerase</keyword>
<dbReference type="NCBIfam" id="TIGR00678">
    <property type="entry name" value="holB"/>
    <property type="match status" value="1"/>
</dbReference>
<dbReference type="InterPro" id="IPR004622">
    <property type="entry name" value="DNA_pol_HolB"/>
</dbReference>
<protein>
    <recommendedName>
        <fullName evidence="1">DNA-directed DNA polymerase</fullName>
        <ecNumber evidence="1">2.7.7.7</ecNumber>
    </recommendedName>
</protein>
<evidence type="ECO:0000256" key="3">
    <source>
        <dbReference type="ARBA" id="ARBA00049244"/>
    </source>
</evidence>
<keyword evidence="5" id="KW-1185">Reference proteome</keyword>
<evidence type="ECO:0000256" key="1">
    <source>
        <dbReference type="ARBA" id="ARBA00012417"/>
    </source>
</evidence>
<keyword evidence="2" id="KW-0548">Nucleotidyltransferase</keyword>
<dbReference type="PANTHER" id="PTHR11669:SF8">
    <property type="entry name" value="DNA POLYMERASE III SUBUNIT DELTA"/>
    <property type="match status" value="1"/>
</dbReference>
<dbReference type="GO" id="GO:0003887">
    <property type="term" value="F:DNA-directed DNA polymerase activity"/>
    <property type="evidence" value="ECO:0007669"/>
    <property type="project" value="UniProtKB-KW"/>
</dbReference>
<dbReference type="RefSeq" id="WP_090255362.1">
    <property type="nucleotide sequence ID" value="NZ_FOAA01000020.1"/>
</dbReference>
<sequence length="328" mass="35608">MTGAPYPWLAPAWRALREQVEAGRLAHGLLFTGPQGVGKLEMARRLAQGLLCTTPDSAGAPCGQCHGCHMVRAASHPDLTELTIPEGKTQILVDQIRGLAGFMGLSRSHGRYRLAIIHPADAMNEASANSLLKTLEEPPGEGILMLVTAHPARLPATILSRCQQIKLPMPDVAQAREWLAGSVPEASVDTLLALGQGSPLRARSLAEGGAVEEWQAQRRALLDLLAGRLALGSLVDRLKDVSISEWVTRQQILISDVIRWHMTGEAGAQTSGIAPREDLQALAKALDLQASFQLQQQLLIWRQGLDSNVNTVMFLEDMLITWRDLARS</sequence>
<dbReference type="Proteomes" id="UP000199256">
    <property type="component" value="Unassembled WGS sequence"/>
</dbReference>
<dbReference type="EC" id="2.7.7.7" evidence="1"/>
<dbReference type="OrthoDB" id="9811073at2"/>
<keyword evidence="2" id="KW-0808">Transferase</keyword>
<dbReference type="GO" id="GO:0008408">
    <property type="term" value="F:3'-5' exonuclease activity"/>
    <property type="evidence" value="ECO:0007669"/>
    <property type="project" value="InterPro"/>
</dbReference>
<gene>
    <name evidence="4" type="ORF">SAMN05444515_12020</name>
</gene>
<dbReference type="InterPro" id="IPR050238">
    <property type="entry name" value="DNA_Rep/Repair_Clamp_Loader"/>
</dbReference>
<organism evidence="4 5">
    <name type="scientific">Ectothiorhodospira marina</name>
    <dbReference type="NCBI Taxonomy" id="1396821"/>
    <lineage>
        <taxon>Bacteria</taxon>
        <taxon>Pseudomonadati</taxon>
        <taxon>Pseudomonadota</taxon>
        <taxon>Gammaproteobacteria</taxon>
        <taxon>Chromatiales</taxon>
        <taxon>Ectothiorhodospiraceae</taxon>
        <taxon>Ectothiorhodospira</taxon>
    </lineage>
</organism>